<protein>
    <submittedName>
        <fullName evidence="2">ABC-type multidrug transport system fused ATPase/permease subunit</fullName>
    </submittedName>
</protein>
<dbReference type="Proteomes" id="UP001234495">
    <property type="component" value="Unassembled WGS sequence"/>
</dbReference>
<keyword evidence="3" id="KW-1185">Reference proteome</keyword>
<reference evidence="2 3" key="1">
    <citation type="submission" date="2023-07" db="EMBL/GenBank/DDBJ databases">
        <title>Genomic Encyclopedia of Type Strains, Phase IV (KMG-IV): sequencing the most valuable type-strain genomes for metagenomic binning, comparative biology and taxonomic classification.</title>
        <authorList>
            <person name="Goeker M."/>
        </authorList>
    </citation>
    <scope>NUCLEOTIDE SEQUENCE [LARGE SCALE GENOMIC DNA]</scope>
    <source>
        <strain evidence="2 3">DSM 29005</strain>
    </source>
</reference>
<dbReference type="RefSeq" id="WP_307344864.1">
    <property type="nucleotide sequence ID" value="NZ_JAUSUD010000023.1"/>
</dbReference>
<keyword evidence="1" id="KW-0812">Transmembrane</keyword>
<sequence>MKDFLVGLISILVTVLIYEALTTLIGFTYNVFSDKFNFTSLLIDMGLFIIIFMPVYFAAKKIISKL</sequence>
<accession>A0ABT9ZK49</accession>
<keyword evidence="1" id="KW-0472">Membrane</keyword>
<comment type="caution">
    <text evidence="2">The sequence shown here is derived from an EMBL/GenBank/DDBJ whole genome shotgun (WGS) entry which is preliminary data.</text>
</comment>
<organism evidence="2 3">
    <name type="scientific">Metabacillus malikii</name>
    <dbReference type="NCBI Taxonomy" id="1504265"/>
    <lineage>
        <taxon>Bacteria</taxon>
        <taxon>Bacillati</taxon>
        <taxon>Bacillota</taxon>
        <taxon>Bacilli</taxon>
        <taxon>Bacillales</taxon>
        <taxon>Bacillaceae</taxon>
        <taxon>Metabacillus</taxon>
    </lineage>
</organism>
<evidence type="ECO:0000313" key="3">
    <source>
        <dbReference type="Proteomes" id="UP001234495"/>
    </source>
</evidence>
<evidence type="ECO:0000256" key="1">
    <source>
        <dbReference type="SAM" id="Phobius"/>
    </source>
</evidence>
<proteinExistence type="predicted"/>
<keyword evidence="1" id="KW-1133">Transmembrane helix</keyword>
<name>A0ABT9ZK49_9BACI</name>
<dbReference type="EMBL" id="JAUSUD010000023">
    <property type="protein sequence ID" value="MDQ0232666.1"/>
    <property type="molecule type" value="Genomic_DNA"/>
</dbReference>
<gene>
    <name evidence="2" type="ORF">J2S19_003988</name>
</gene>
<evidence type="ECO:0000313" key="2">
    <source>
        <dbReference type="EMBL" id="MDQ0232666.1"/>
    </source>
</evidence>
<feature type="transmembrane region" description="Helical" evidence="1">
    <location>
        <begin position="38"/>
        <end position="59"/>
    </location>
</feature>